<comment type="caution">
    <text evidence="2">The sequence shown here is derived from an EMBL/GenBank/DDBJ whole genome shotgun (WGS) entry which is preliminary data.</text>
</comment>
<organism evidence="2 3">
    <name type="scientific">Streptomyces litchfieldiae</name>
    <dbReference type="NCBI Taxonomy" id="3075543"/>
    <lineage>
        <taxon>Bacteria</taxon>
        <taxon>Bacillati</taxon>
        <taxon>Actinomycetota</taxon>
        <taxon>Actinomycetes</taxon>
        <taxon>Kitasatosporales</taxon>
        <taxon>Streptomycetaceae</taxon>
        <taxon>Streptomyces</taxon>
    </lineage>
</organism>
<dbReference type="Proteomes" id="UP001183246">
    <property type="component" value="Unassembled WGS sequence"/>
</dbReference>
<protein>
    <recommendedName>
        <fullName evidence="4">DUF2892 domain-containing protein</fullName>
    </recommendedName>
</protein>
<keyword evidence="1" id="KW-1133">Transmembrane helix</keyword>
<evidence type="ECO:0000313" key="2">
    <source>
        <dbReference type="EMBL" id="MDT0347047.1"/>
    </source>
</evidence>
<name>A0ABU2MZG4_9ACTN</name>
<evidence type="ECO:0000256" key="1">
    <source>
        <dbReference type="SAM" id="Phobius"/>
    </source>
</evidence>
<feature type="transmembrane region" description="Helical" evidence="1">
    <location>
        <begin position="45"/>
        <end position="68"/>
    </location>
</feature>
<evidence type="ECO:0008006" key="4">
    <source>
        <dbReference type="Google" id="ProtNLM"/>
    </source>
</evidence>
<dbReference type="EMBL" id="JAVREL010000027">
    <property type="protein sequence ID" value="MDT0347047.1"/>
    <property type="molecule type" value="Genomic_DNA"/>
</dbReference>
<proteinExistence type="predicted"/>
<reference evidence="3" key="1">
    <citation type="submission" date="2023-07" db="EMBL/GenBank/DDBJ databases">
        <title>30 novel species of actinomycetes from the DSMZ collection.</title>
        <authorList>
            <person name="Nouioui I."/>
        </authorList>
    </citation>
    <scope>NUCLEOTIDE SEQUENCE [LARGE SCALE GENOMIC DNA]</scope>
    <source>
        <strain evidence="3">DSM 44938</strain>
    </source>
</reference>
<keyword evidence="1" id="KW-0472">Membrane</keyword>
<evidence type="ECO:0000313" key="3">
    <source>
        <dbReference type="Proteomes" id="UP001183246"/>
    </source>
</evidence>
<sequence>MKNPVVRSGRSFASRSVPVHLARGIVGFGLLAGSVALVPDLGLGGLLLLPAGVVALRGCPACWVIGLAQTMSRGRLERSCADGGCRVGLRGSGGSVSVGRLESSPSHGDS</sequence>
<keyword evidence="1" id="KW-0812">Transmembrane</keyword>
<keyword evidence="3" id="KW-1185">Reference proteome</keyword>
<gene>
    <name evidence="2" type="ORF">RM590_31355</name>
</gene>
<feature type="transmembrane region" description="Helical" evidence="1">
    <location>
        <begin position="21"/>
        <end position="39"/>
    </location>
</feature>
<accession>A0ABU2MZG4</accession>